<dbReference type="GO" id="GO:0005737">
    <property type="term" value="C:cytoplasm"/>
    <property type="evidence" value="ECO:0007669"/>
    <property type="project" value="UniProtKB-SubCell"/>
</dbReference>
<feature type="compositionally biased region" description="Pro residues" evidence="4">
    <location>
        <begin position="10"/>
        <end position="19"/>
    </location>
</feature>
<organism evidence="6 7">
    <name type="scientific">Uncinocarpus reesii (strain UAMH 1704)</name>
    <dbReference type="NCBI Taxonomy" id="336963"/>
    <lineage>
        <taxon>Eukaryota</taxon>
        <taxon>Fungi</taxon>
        <taxon>Dikarya</taxon>
        <taxon>Ascomycota</taxon>
        <taxon>Pezizomycotina</taxon>
        <taxon>Eurotiomycetes</taxon>
        <taxon>Eurotiomycetidae</taxon>
        <taxon>Onygenales</taxon>
        <taxon>Onygenaceae</taxon>
        <taxon>Uncinocarpus</taxon>
    </lineage>
</organism>
<evidence type="ECO:0000256" key="1">
    <source>
        <dbReference type="ARBA" id="ARBA00004496"/>
    </source>
</evidence>
<dbReference type="GeneID" id="8442484"/>
<keyword evidence="7" id="KW-1185">Reference proteome</keyword>
<evidence type="ECO:0000313" key="7">
    <source>
        <dbReference type="Proteomes" id="UP000002058"/>
    </source>
</evidence>
<feature type="compositionally biased region" description="Basic and acidic residues" evidence="4">
    <location>
        <begin position="730"/>
        <end position="748"/>
    </location>
</feature>
<evidence type="ECO:0000256" key="3">
    <source>
        <dbReference type="SAM" id="Coils"/>
    </source>
</evidence>
<feature type="region of interest" description="Disordered" evidence="4">
    <location>
        <begin position="1"/>
        <end position="88"/>
    </location>
</feature>
<feature type="compositionally biased region" description="Basic and acidic residues" evidence="4">
    <location>
        <begin position="707"/>
        <end position="719"/>
    </location>
</feature>
<dbReference type="Pfam" id="PF07989">
    <property type="entry name" value="Cnn_1N"/>
    <property type="match status" value="1"/>
</dbReference>
<feature type="domain" description="Centrosomin N-terminal motif 1" evidence="5">
    <location>
        <begin position="415"/>
        <end position="487"/>
    </location>
</feature>
<feature type="region of interest" description="Disordered" evidence="4">
    <location>
        <begin position="265"/>
        <end position="306"/>
    </location>
</feature>
<dbReference type="eggNOG" id="ENOG502QU0H">
    <property type="taxonomic scope" value="Eukaryota"/>
</dbReference>
<dbReference type="RefSeq" id="XP_002583977.1">
    <property type="nucleotide sequence ID" value="XM_002583931.1"/>
</dbReference>
<dbReference type="KEGG" id="ure:UREG_06944"/>
<dbReference type="InterPro" id="IPR012943">
    <property type="entry name" value="Cnn_1N"/>
</dbReference>
<keyword evidence="2" id="KW-0963">Cytoplasm</keyword>
<dbReference type="Proteomes" id="UP000002058">
    <property type="component" value="Unassembled WGS sequence"/>
</dbReference>
<feature type="coiled-coil region" evidence="3">
    <location>
        <begin position="518"/>
        <end position="545"/>
    </location>
</feature>
<reference evidence="7" key="1">
    <citation type="journal article" date="2009" name="Genome Res.">
        <title>Comparative genomic analyses of the human fungal pathogens Coccidioides and their relatives.</title>
        <authorList>
            <person name="Sharpton T.J."/>
            <person name="Stajich J.E."/>
            <person name="Rounsley S.D."/>
            <person name="Gardner M.J."/>
            <person name="Wortman J.R."/>
            <person name="Jordar V.S."/>
            <person name="Maiti R."/>
            <person name="Kodira C.D."/>
            <person name="Neafsey D.E."/>
            <person name="Zeng Q."/>
            <person name="Hung C.-Y."/>
            <person name="McMahan C."/>
            <person name="Muszewska A."/>
            <person name="Grynberg M."/>
            <person name="Mandel M.A."/>
            <person name="Kellner E.M."/>
            <person name="Barker B.M."/>
            <person name="Galgiani J.N."/>
            <person name="Orbach M.J."/>
            <person name="Kirkland T.N."/>
            <person name="Cole G.T."/>
            <person name="Henn M.R."/>
            <person name="Birren B.W."/>
            <person name="Taylor J.W."/>
        </authorList>
    </citation>
    <scope>NUCLEOTIDE SEQUENCE [LARGE SCALE GENOMIC DNA]</scope>
    <source>
        <strain evidence="7">UAMH 1704</strain>
    </source>
</reference>
<feature type="region of interest" description="Disordered" evidence="4">
    <location>
        <begin position="126"/>
        <end position="173"/>
    </location>
</feature>
<feature type="compositionally biased region" description="Low complexity" evidence="4">
    <location>
        <begin position="637"/>
        <end position="647"/>
    </location>
</feature>
<feature type="compositionally biased region" description="Polar residues" evidence="4">
    <location>
        <begin position="330"/>
        <end position="340"/>
    </location>
</feature>
<dbReference type="InParanoid" id="C4JWK2"/>
<sequence>MGSISHTPTSIPPSSPPLSPHQQFNDPCPGDHNKRSPTPEDDQDTSGILPLPPPTIRISNDDSITHNVADDDDAGGRGDDELSIPNQTMVEEREMHRRLMDVESSFLPEPSAIRVGEGAVGLDDTYLVGVDLPDSSQVEEQSSPSPSPSRPAPANLDKHIVPAPTTGLGPSVFEDKECAGSLEHVPSLNSETSTHADAADHPPWPATATEVAESASHSFSAETDANSENGYDHGEEHSVAGNIISSLLDFILMPMLALTTPYSRGGAVPANNDLRPQSERRQKRELSRSTSLGSMASGISGYSDENPLERRAFSGISEPNLHTLDEEDVASQSRPTSSGKTAEGNAEDDAAPMTPKARAIELPLPTDTVIAQHVQDIQVPGTFARQFRDSHLSLNLSPDKRGAPTPGFSRGKNMTLKEQSSTIDRLSKENFDLKMRIHFLNEALNKRSEEGIKEMISENVELKSGKLKLQKDNQALRKKIRELEKQFRDHGNSEKGDIKDDAASGSEEERAIMEEEEVIYLRERVETYEEEIERLRSESIARESEKRRLAEMVKSLSDGRIVESDAGAREERDMWKAMLDAETAAREQAEEENRRLRDEILRIKGSDAVSTAHSRSTRRRGMSSVLSQSDSDRDAIRSAARRTATSSTHREIELLQQENAELRREVSAQTSMLTSRNREKERLYQEIEELKLQRRFDGRSIAGDSIFERSASRAQDRSASRASDGTRASRMSDTERESLESKNGELRDQVSTLKLENQGLRAQLDEYMSEIESMDRAYQEDMDRAEEQIQSAELARDQAMQLAEEREAELQDLKAEAQDEINALEDELDMKTDDTQRLDAELRNQEENLRALQAEMRSANEGILRLEEDAQNNLQKYKTVQLELEDANRELETLEKNLFESNGKVQRLTVQLESSQNEIAFLREEQDGDKIKIGDLESELTTTQMSLQSEKERARELDSRLAEERHQREVVGSKEKQEVQRLMNELNRENTGAREDIRKLKKALSAREIEANTWKERLFELESSLREALGDLNGTRSSLLMSITKLQKELESTTLELQRSQALQHP</sequence>
<dbReference type="EMBL" id="CH476618">
    <property type="protein sequence ID" value="EEP82079.1"/>
    <property type="molecule type" value="Genomic_DNA"/>
</dbReference>
<accession>C4JWK2</accession>
<evidence type="ECO:0000256" key="4">
    <source>
        <dbReference type="SAM" id="MobiDB-lite"/>
    </source>
</evidence>
<feature type="region of interest" description="Disordered" evidence="4">
    <location>
        <begin position="486"/>
        <end position="510"/>
    </location>
</feature>
<feature type="region of interest" description="Disordered" evidence="4">
    <location>
        <begin position="600"/>
        <end position="651"/>
    </location>
</feature>
<feature type="region of interest" description="Disordered" evidence="4">
    <location>
        <begin position="318"/>
        <end position="352"/>
    </location>
</feature>
<feature type="compositionally biased region" description="Polar residues" evidence="4">
    <location>
        <begin position="215"/>
        <end position="229"/>
    </location>
</feature>
<feature type="compositionally biased region" description="Low complexity" evidence="4">
    <location>
        <begin position="133"/>
        <end position="144"/>
    </location>
</feature>
<proteinExistence type="predicted"/>
<dbReference type="VEuPathDB" id="FungiDB:UREG_06944"/>
<dbReference type="GO" id="GO:0005815">
    <property type="term" value="C:microtubule organizing center"/>
    <property type="evidence" value="ECO:0007669"/>
    <property type="project" value="InterPro"/>
</dbReference>
<name>C4JWK2_UNCRE</name>
<feature type="compositionally biased region" description="Basic and acidic residues" evidence="4">
    <location>
        <begin position="276"/>
        <end position="287"/>
    </location>
</feature>
<feature type="region of interest" description="Disordered" evidence="4">
    <location>
        <begin position="707"/>
        <end position="751"/>
    </location>
</feature>
<dbReference type="HOGENOM" id="CLU_000791_1_0_1"/>
<dbReference type="OrthoDB" id="10255000at2759"/>
<feature type="compositionally biased region" description="Basic and acidic residues" evidence="4">
    <location>
        <begin position="29"/>
        <end position="38"/>
    </location>
</feature>
<feature type="region of interest" description="Disordered" evidence="4">
    <location>
        <begin position="187"/>
        <end position="234"/>
    </location>
</feature>
<protein>
    <submittedName>
        <fullName evidence="6">Anucleate primary sterigmata protein B</fullName>
    </submittedName>
</protein>
<gene>
    <name evidence="6" type="ORF">UREG_06944</name>
</gene>
<dbReference type="STRING" id="336963.C4JWK2"/>
<feature type="region of interest" description="Disordered" evidence="4">
    <location>
        <begin position="394"/>
        <end position="421"/>
    </location>
</feature>
<keyword evidence="3" id="KW-0175">Coiled coil</keyword>
<evidence type="ECO:0000259" key="5">
    <source>
        <dbReference type="Pfam" id="PF07989"/>
    </source>
</evidence>
<evidence type="ECO:0000313" key="6">
    <source>
        <dbReference type="EMBL" id="EEP82079.1"/>
    </source>
</evidence>
<evidence type="ECO:0000256" key="2">
    <source>
        <dbReference type="ARBA" id="ARBA00022490"/>
    </source>
</evidence>
<comment type="subcellular location">
    <subcellularLocation>
        <location evidence="1">Cytoplasm</location>
    </subcellularLocation>
</comment>
<dbReference type="AlphaFoldDB" id="C4JWK2"/>